<evidence type="ECO:0000313" key="2">
    <source>
        <dbReference type="WBParaSite" id="PSU_v2.g10110.t1"/>
    </source>
</evidence>
<accession>A0A914XU99</accession>
<protein>
    <submittedName>
        <fullName evidence="2">Uncharacterized protein</fullName>
    </submittedName>
</protein>
<dbReference type="PANTHER" id="PTHR31424">
    <property type="entry name" value="PROTEIN CBG23806"/>
    <property type="match status" value="1"/>
</dbReference>
<reference evidence="2" key="1">
    <citation type="submission" date="2022-11" db="UniProtKB">
        <authorList>
            <consortium name="WormBaseParasite"/>
        </authorList>
    </citation>
    <scope>IDENTIFICATION</scope>
</reference>
<evidence type="ECO:0000313" key="1">
    <source>
        <dbReference type="Proteomes" id="UP000887577"/>
    </source>
</evidence>
<dbReference type="AlphaFoldDB" id="A0A914XU99"/>
<organism evidence="1 2">
    <name type="scientific">Panagrolaimus superbus</name>
    <dbReference type="NCBI Taxonomy" id="310955"/>
    <lineage>
        <taxon>Eukaryota</taxon>
        <taxon>Metazoa</taxon>
        <taxon>Ecdysozoa</taxon>
        <taxon>Nematoda</taxon>
        <taxon>Chromadorea</taxon>
        <taxon>Rhabditida</taxon>
        <taxon>Tylenchina</taxon>
        <taxon>Panagrolaimomorpha</taxon>
        <taxon>Panagrolaimoidea</taxon>
        <taxon>Panagrolaimidae</taxon>
        <taxon>Panagrolaimus</taxon>
    </lineage>
</organism>
<dbReference type="PANTHER" id="PTHR31424:SF3">
    <property type="entry name" value="RING-TYPE DOMAIN-CONTAINING PROTEIN"/>
    <property type="match status" value="1"/>
</dbReference>
<dbReference type="Proteomes" id="UP000887577">
    <property type="component" value="Unplaced"/>
</dbReference>
<dbReference type="WBParaSite" id="PSU_v2.g10110.t1">
    <property type="protein sequence ID" value="PSU_v2.g10110.t1"/>
    <property type="gene ID" value="PSU_v2.g10110"/>
</dbReference>
<proteinExistence type="predicted"/>
<name>A0A914XU99_9BILA</name>
<sequence>MSSIDSDHIVLPLLHIYLGIVAQIIKIMVMELRRIEFDLEKNFAEEDDEDENENNELLQNLQIQLDEAEDLEIQWKSYLEKVSTFNDPESDEILNDEDEYEQDEEGFCSASNCVVKVTNIPLPERITQTAQPIHFVLKCKTTKQFYHTICVGMSNDEAKMQKKKDFKAIEVSNDKIKKIIEEEAKLARVKVITVQEKLKNEYYKNMMPEKESKYVKILEKIFKTFGATKQLYYQAYTGNHIRFIVKNAHKIMEKLVDPDTERNIGNEKIRACCIALTILKEIQDKTEARLLADHEIEEVEKQIALYLSHMQKHFPNLSVTHKNHMFVRHVPDYAKKWKTIGFFTEAPIEHQHKINKERLR</sequence>
<keyword evidence="1" id="KW-1185">Reference proteome</keyword>